<reference evidence="2" key="2">
    <citation type="submission" date="2015-01" db="EMBL/GenBank/DDBJ databases">
        <title>Evolutionary Origins and Diversification of the Mycorrhizal Mutualists.</title>
        <authorList>
            <consortium name="DOE Joint Genome Institute"/>
            <consortium name="Mycorrhizal Genomics Consortium"/>
            <person name="Kohler A."/>
            <person name="Kuo A."/>
            <person name="Nagy L.G."/>
            <person name="Floudas D."/>
            <person name="Copeland A."/>
            <person name="Barry K.W."/>
            <person name="Cichocki N."/>
            <person name="Veneault-Fourrey C."/>
            <person name="LaButti K."/>
            <person name="Lindquist E.A."/>
            <person name="Lipzen A."/>
            <person name="Lundell T."/>
            <person name="Morin E."/>
            <person name="Murat C."/>
            <person name="Riley R."/>
            <person name="Ohm R."/>
            <person name="Sun H."/>
            <person name="Tunlid A."/>
            <person name="Henrissat B."/>
            <person name="Grigoriev I.V."/>
            <person name="Hibbett D.S."/>
            <person name="Martin F."/>
        </authorList>
    </citation>
    <scope>NUCLEOTIDE SEQUENCE [LARGE SCALE GENOMIC DNA]</scope>
    <source>
        <strain evidence="2">Marx 270</strain>
    </source>
</reference>
<dbReference type="AlphaFoldDB" id="A0A0C3PCJ4"/>
<protein>
    <submittedName>
        <fullName evidence="1">Uncharacterized protein</fullName>
    </submittedName>
</protein>
<proteinExistence type="predicted"/>
<accession>A0A0C3PCJ4</accession>
<gene>
    <name evidence="1" type="ORF">M404DRAFT_527415</name>
</gene>
<dbReference type="HOGENOM" id="CLU_1225202_0_0_1"/>
<evidence type="ECO:0000313" key="2">
    <source>
        <dbReference type="Proteomes" id="UP000054217"/>
    </source>
</evidence>
<dbReference type="Proteomes" id="UP000054217">
    <property type="component" value="Unassembled WGS sequence"/>
</dbReference>
<dbReference type="OrthoDB" id="10609440at2759"/>
<dbReference type="EMBL" id="KN831967">
    <property type="protein sequence ID" value="KIO05439.1"/>
    <property type="molecule type" value="Genomic_DNA"/>
</dbReference>
<dbReference type="InParanoid" id="A0A0C3PCJ4"/>
<evidence type="ECO:0000313" key="1">
    <source>
        <dbReference type="EMBL" id="KIO05439.1"/>
    </source>
</evidence>
<name>A0A0C3PCJ4_PISTI</name>
<sequence length="226" mass="24696">MFLASYLVLRAIDYPVLSGIPKYQSQYRSKFHVLDMRTALVTTVIGAVTKFNSAADMVLAAGVTCSQTATRSNALTAPTLTEMLNNDGYGTPYSSPVKTRKLDRMPEITGIDDDEDDDDDDYYSLDYDGVSEVSEASDVNATQTFVDQEKQEMERRRVLEAVGVIVSNLRDHNRSMSHPRHANWHGVGVDATGLGGPEGERGFSIGAAKRHGSLPPAHEPLVLCEA</sequence>
<reference evidence="1 2" key="1">
    <citation type="submission" date="2014-04" db="EMBL/GenBank/DDBJ databases">
        <authorList>
            <consortium name="DOE Joint Genome Institute"/>
            <person name="Kuo A."/>
            <person name="Kohler A."/>
            <person name="Costa M.D."/>
            <person name="Nagy L.G."/>
            <person name="Floudas D."/>
            <person name="Copeland A."/>
            <person name="Barry K.W."/>
            <person name="Cichocki N."/>
            <person name="Veneault-Fourrey C."/>
            <person name="LaButti K."/>
            <person name="Lindquist E.A."/>
            <person name="Lipzen A."/>
            <person name="Lundell T."/>
            <person name="Morin E."/>
            <person name="Murat C."/>
            <person name="Sun H."/>
            <person name="Tunlid A."/>
            <person name="Henrissat B."/>
            <person name="Grigoriev I.V."/>
            <person name="Hibbett D.S."/>
            <person name="Martin F."/>
            <person name="Nordberg H.P."/>
            <person name="Cantor M.N."/>
            <person name="Hua S.X."/>
        </authorList>
    </citation>
    <scope>NUCLEOTIDE SEQUENCE [LARGE SCALE GENOMIC DNA]</scope>
    <source>
        <strain evidence="1 2">Marx 270</strain>
    </source>
</reference>
<keyword evidence="2" id="KW-1185">Reference proteome</keyword>
<organism evidence="1 2">
    <name type="scientific">Pisolithus tinctorius Marx 270</name>
    <dbReference type="NCBI Taxonomy" id="870435"/>
    <lineage>
        <taxon>Eukaryota</taxon>
        <taxon>Fungi</taxon>
        <taxon>Dikarya</taxon>
        <taxon>Basidiomycota</taxon>
        <taxon>Agaricomycotina</taxon>
        <taxon>Agaricomycetes</taxon>
        <taxon>Agaricomycetidae</taxon>
        <taxon>Boletales</taxon>
        <taxon>Sclerodermatineae</taxon>
        <taxon>Pisolithaceae</taxon>
        <taxon>Pisolithus</taxon>
    </lineage>
</organism>